<evidence type="ECO:0000256" key="2">
    <source>
        <dbReference type="SAM" id="Phobius"/>
    </source>
</evidence>
<dbReference type="Proteomes" id="UP001335325">
    <property type="component" value="Chromosome"/>
</dbReference>
<sequence>MTFPPPPTGPDDEPSAPPKPTEPPASSIPTPPPAPPPGPYSPYGPRAPQDLPGPPAHDPPLQRASFQDPAQHDPLAAALGNASLLGVGYLLMRRHGLFWTAAVVTFALVWTTVATAETWSEVLLLLWWAAVVAHGWLLARRRQGSPRTTQRLVALGLSVAVLLGVGLLRFDAHGIEDDIARARADGDCGAVTEAQEQVWAGHRVAAAPVAARGDRAVDTCERLETAEARLAAGLNGDQDDLTSGFRLLASILEEDSRNDATVGTSLDRFLDGLPTDDACETVRITDWLNDRETEPGQQVLDRSSETADRLAPAALMGCGDALMSTQEWSQAESRYQRLLDEYPGDSREGQARKAIRKAVLALQLEEVQQLVRENRYCEAPAKYEGAPARRAGSGRSLFLGDGEHSGKLPGAWRTTDAAKAALVVCVGQQGFGSAVRTCPYRSETSGQITDVTFRRVSLPVKVYALRTGKRVADRTVQISGSTCPSLFFTYGVIPSNKYVTPSKSDIRNAFSSVLGR</sequence>
<keyword evidence="2" id="KW-0472">Membrane</keyword>
<evidence type="ECO:0000313" key="4">
    <source>
        <dbReference type="Proteomes" id="UP001335325"/>
    </source>
</evidence>
<dbReference type="RefSeq" id="WP_326750963.1">
    <property type="nucleotide sequence ID" value="NZ_CP109134.1"/>
</dbReference>
<feature type="compositionally biased region" description="Pro residues" evidence="1">
    <location>
        <begin position="29"/>
        <end position="42"/>
    </location>
</feature>
<keyword evidence="4" id="KW-1185">Reference proteome</keyword>
<feature type="transmembrane region" description="Helical" evidence="2">
    <location>
        <begin position="122"/>
        <end position="139"/>
    </location>
</feature>
<dbReference type="InterPro" id="IPR011990">
    <property type="entry name" value="TPR-like_helical_dom_sf"/>
</dbReference>
<keyword evidence="2" id="KW-0812">Transmembrane</keyword>
<accession>A0ABZ1GEU3</accession>
<dbReference type="EMBL" id="CP109134">
    <property type="protein sequence ID" value="WSD04649.1"/>
    <property type="molecule type" value="Genomic_DNA"/>
</dbReference>
<protein>
    <submittedName>
        <fullName evidence="3">DUF3824 domain-containing protein</fullName>
    </submittedName>
</protein>
<keyword evidence="2" id="KW-1133">Transmembrane helix</keyword>
<reference evidence="3 4" key="1">
    <citation type="submission" date="2022-10" db="EMBL/GenBank/DDBJ databases">
        <title>The complete genomes of actinobacterial strains from the NBC collection.</title>
        <authorList>
            <person name="Joergensen T.S."/>
            <person name="Alvarez Arevalo M."/>
            <person name="Sterndorff E.B."/>
            <person name="Faurdal D."/>
            <person name="Vuksanovic O."/>
            <person name="Mourched A.-S."/>
            <person name="Charusanti P."/>
            <person name="Shaw S."/>
            <person name="Blin K."/>
            <person name="Weber T."/>
        </authorList>
    </citation>
    <scope>NUCLEOTIDE SEQUENCE [LARGE SCALE GENOMIC DNA]</scope>
    <source>
        <strain evidence="3 4">NBC 01753</strain>
    </source>
</reference>
<proteinExistence type="predicted"/>
<feature type="transmembrane region" description="Helical" evidence="2">
    <location>
        <begin position="151"/>
        <end position="170"/>
    </location>
</feature>
<name>A0ABZ1GEU3_9ACTN</name>
<evidence type="ECO:0000313" key="3">
    <source>
        <dbReference type="EMBL" id="WSD04649.1"/>
    </source>
</evidence>
<feature type="region of interest" description="Disordered" evidence="1">
    <location>
        <begin position="1"/>
        <end position="67"/>
    </location>
</feature>
<feature type="transmembrane region" description="Helical" evidence="2">
    <location>
        <begin position="97"/>
        <end position="116"/>
    </location>
</feature>
<dbReference type="GeneID" id="91541291"/>
<feature type="compositionally biased region" description="Pro residues" evidence="1">
    <location>
        <begin position="1"/>
        <end position="23"/>
    </location>
</feature>
<feature type="transmembrane region" description="Helical" evidence="2">
    <location>
        <begin position="75"/>
        <end position="92"/>
    </location>
</feature>
<organism evidence="3 4">
    <name type="scientific">Streptomyces hirsutus</name>
    <dbReference type="NCBI Taxonomy" id="35620"/>
    <lineage>
        <taxon>Bacteria</taxon>
        <taxon>Bacillati</taxon>
        <taxon>Actinomycetota</taxon>
        <taxon>Actinomycetes</taxon>
        <taxon>Kitasatosporales</taxon>
        <taxon>Streptomycetaceae</taxon>
        <taxon>Streptomyces</taxon>
    </lineage>
</organism>
<evidence type="ECO:0000256" key="1">
    <source>
        <dbReference type="SAM" id="MobiDB-lite"/>
    </source>
</evidence>
<gene>
    <name evidence="3" type="ORF">OIE73_01930</name>
</gene>
<dbReference type="Gene3D" id="1.25.40.10">
    <property type="entry name" value="Tetratricopeptide repeat domain"/>
    <property type="match status" value="1"/>
</dbReference>